<evidence type="ECO:0000256" key="2">
    <source>
        <dbReference type="ARBA" id="ARBA00023015"/>
    </source>
</evidence>
<dbReference type="InterPro" id="IPR029016">
    <property type="entry name" value="GAF-like_dom_sf"/>
</dbReference>
<accession>A0A543HH97</accession>
<keyword evidence="1" id="KW-0319">Glycerol metabolism</keyword>
<protein>
    <recommendedName>
        <fullName evidence="6">Glycerol operon regulatory protein</fullName>
    </recommendedName>
</protein>
<dbReference type="PROSITE" id="PS51078">
    <property type="entry name" value="ICLR_ED"/>
    <property type="match status" value="1"/>
</dbReference>
<dbReference type="InterPro" id="IPR014757">
    <property type="entry name" value="Tscrpt_reg_IclR_C"/>
</dbReference>
<dbReference type="Proteomes" id="UP000318331">
    <property type="component" value="Unassembled WGS sequence"/>
</dbReference>
<feature type="domain" description="IclR-ED" evidence="8">
    <location>
        <begin position="70"/>
        <end position="256"/>
    </location>
</feature>
<evidence type="ECO:0000313" key="9">
    <source>
        <dbReference type="EMBL" id="TQM57705.1"/>
    </source>
</evidence>
<evidence type="ECO:0000256" key="6">
    <source>
        <dbReference type="ARBA" id="ARBA00070406"/>
    </source>
</evidence>
<dbReference type="SMART" id="SM00346">
    <property type="entry name" value="HTH_ICLR"/>
    <property type="match status" value="1"/>
</dbReference>
<evidence type="ECO:0000256" key="4">
    <source>
        <dbReference type="ARBA" id="ARBA00023163"/>
    </source>
</evidence>
<dbReference type="Gene3D" id="1.10.10.10">
    <property type="entry name" value="Winged helix-like DNA-binding domain superfamily/Winged helix DNA-binding domain"/>
    <property type="match status" value="1"/>
</dbReference>
<proteinExistence type="predicted"/>
<dbReference type="PROSITE" id="PS51077">
    <property type="entry name" value="HTH_ICLR"/>
    <property type="match status" value="1"/>
</dbReference>
<dbReference type="PANTHER" id="PTHR30136:SF24">
    <property type="entry name" value="HTH-TYPE TRANSCRIPTIONAL REPRESSOR ALLR"/>
    <property type="match status" value="1"/>
</dbReference>
<feature type="domain" description="HTH iclR-type" evidence="7">
    <location>
        <begin position="7"/>
        <end position="69"/>
    </location>
</feature>
<gene>
    <name evidence="9" type="ORF">FB466_2701</name>
</gene>
<dbReference type="Pfam" id="PF01614">
    <property type="entry name" value="IclR_C"/>
    <property type="match status" value="1"/>
</dbReference>
<dbReference type="Gene3D" id="3.30.450.40">
    <property type="match status" value="1"/>
</dbReference>
<dbReference type="GO" id="GO:0003677">
    <property type="term" value="F:DNA binding"/>
    <property type="evidence" value="ECO:0007669"/>
    <property type="project" value="UniProtKB-KW"/>
</dbReference>
<dbReference type="GO" id="GO:0003700">
    <property type="term" value="F:DNA-binding transcription factor activity"/>
    <property type="evidence" value="ECO:0007669"/>
    <property type="project" value="TreeGrafter"/>
</dbReference>
<evidence type="ECO:0000259" key="8">
    <source>
        <dbReference type="PROSITE" id="PS51078"/>
    </source>
</evidence>
<dbReference type="EMBL" id="VFPN01000004">
    <property type="protein sequence ID" value="TQM57705.1"/>
    <property type="molecule type" value="Genomic_DNA"/>
</dbReference>
<dbReference type="SUPFAM" id="SSF55781">
    <property type="entry name" value="GAF domain-like"/>
    <property type="match status" value="1"/>
</dbReference>
<evidence type="ECO:0000313" key="10">
    <source>
        <dbReference type="Proteomes" id="UP000318331"/>
    </source>
</evidence>
<dbReference type="OrthoDB" id="3734039at2"/>
<dbReference type="InterPro" id="IPR036388">
    <property type="entry name" value="WH-like_DNA-bd_sf"/>
</dbReference>
<comment type="function">
    <text evidence="5">May be an activator protein for the gylABX operon.</text>
</comment>
<dbReference type="AlphaFoldDB" id="A0A543HH97"/>
<dbReference type="PANTHER" id="PTHR30136">
    <property type="entry name" value="HELIX-TURN-HELIX TRANSCRIPTIONAL REGULATOR, ICLR FAMILY"/>
    <property type="match status" value="1"/>
</dbReference>
<dbReference type="RefSeq" id="WP_141919016.1">
    <property type="nucleotide sequence ID" value="NZ_BAAAYS010000015.1"/>
</dbReference>
<organism evidence="9 10">
    <name type="scientific">Klugiella xanthotipulae</name>
    <dbReference type="NCBI Taxonomy" id="244735"/>
    <lineage>
        <taxon>Bacteria</taxon>
        <taxon>Bacillati</taxon>
        <taxon>Actinomycetota</taxon>
        <taxon>Actinomycetes</taxon>
        <taxon>Micrococcales</taxon>
        <taxon>Microbacteriaceae</taxon>
        <taxon>Klugiella</taxon>
    </lineage>
</organism>
<evidence type="ECO:0000256" key="3">
    <source>
        <dbReference type="ARBA" id="ARBA00023125"/>
    </source>
</evidence>
<keyword evidence="10" id="KW-1185">Reference proteome</keyword>
<sequence length="260" mass="28008">MSESSHVPAADNTLRILRLLATSRGPLPASMIATRLELPRSSVYHLLSVLERNGFVMHLPEEKRYGLGIAAVELSSAYARQEPLSRLGRPVLAGLVDRLGLSAHLAVLHGRDVLYIVEERARNAPSLVTDVDVRLPSHLTASGRAILAALPRAQVRALFPTAAAFVQRHNESDGVNRYSRLRAVLDGVTTRGYAVEEGEVTSGLSSVAVAVADHRDWPVAGLAVTFRPEDLPLAGLPAVVDAVRGTAAELSRRIYGRAVR</sequence>
<reference evidence="9 10" key="1">
    <citation type="submission" date="2019-06" db="EMBL/GenBank/DDBJ databases">
        <title>Sequencing the genomes of 1000 actinobacteria strains.</title>
        <authorList>
            <person name="Klenk H.-P."/>
        </authorList>
    </citation>
    <scope>NUCLEOTIDE SEQUENCE [LARGE SCALE GENOMIC DNA]</scope>
    <source>
        <strain evidence="9 10">DSM 18031</strain>
    </source>
</reference>
<dbReference type="FunFam" id="1.10.10.10:FF:000056">
    <property type="entry name" value="IclR family transcriptional regulator"/>
    <property type="match status" value="1"/>
</dbReference>
<dbReference type="InterPro" id="IPR036390">
    <property type="entry name" value="WH_DNA-bd_sf"/>
</dbReference>
<dbReference type="InterPro" id="IPR011991">
    <property type="entry name" value="ArsR-like_HTH"/>
</dbReference>
<dbReference type="InterPro" id="IPR005471">
    <property type="entry name" value="Tscrpt_reg_IclR_N"/>
</dbReference>
<name>A0A543HH97_9MICO</name>
<dbReference type="GO" id="GO:0006071">
    <property type="term" value="P:glycerol metabolic process"/>
    <property type="evidence" value="ECO:0007669"/>
    <property type="project" value="UniProtKB-KW"/>
</dbReference>
<dbReference type="SUPFAM" id="SSF46785">
    <property type="entry name" value="Winged helix' DNA-binding domain"/>
    <property type="match status" value="1"/>
</dbReference>
<dbReference type="InterPro" id="IPR050707">
    <property type="entry name" value="HTH_MetabolicPath_Reg"/>
</dbReference>
<evidence type="ECO:0000259" key="7">
    <source>
        <dbReference type="PROSITE" id="PS51077"/>
    </source>
</evidence>
<dbReference type="GO" id="GO:0045892">
    <property type="term" value="P:negative regulation of DNA-templated transcription"/>
    <property type="evidence" value="ECO:0007669"/>
    <property type="project" value="TreeGrafter"/>
</dbReference>
<evidence type="ECO:0000256" key="5">
    <source>
        <dbReference type="ARBA" id="ARBA00058938"/>
    </source>
</evidence>
<dbReference type="CDD" id="cd00090">
    <property type="entry name" value="HTH_ARSR"/>
    <property type="match status" value="1"/>
</dbReference>
<comment type="caution">
    <text evidence="9">The sequence shown here is derived from an EMBL/GenBank/DDBJ whole genome shotgun (WGS) entry which is preliminary data.</text>
</comment>
<evidence type="ECO:0000256" key="1">
    <source>
        <dbReference type="ARBA" id="ARBA00022798"/>
    </source>
</evidence>
<dbReference type="Pfam" id="PF09339">
    <property type="entry name" value="HTH_IclR"/>
    <property type="match status" value="1"/>
</dbReference>
<keyword evidence="2" id="KW-0805">Transcription regulation</keyword>
<keyword evidence="4" id="KW-0804">Transcription</keyword>
<keyword evidence="3" id="KW-0238">DNA-binding</keyword>